<dbReference type="InterPro" id="IPR012292">
    <property type="entry name" value="Globin/Proto"/>
</dbReference>
<sequence length="144" mass="16879">MQFNISPAQFGVRSSVTLPNPEFLKVVGEDGLRKIISDHYDLIRKSPINNIFPEDEKEFEQAKINSSDFFIQICGGPKYFNENRGAPMMVARHQPFKITPKTRMVWLECYIEVLKKLDIDEELLKSFWNYLDIFSIWMVNTPED</sequence>
<evidence type="ECO:0000313" key="6">
    <source>
        <dbReference type="EMBL" id="QKJ26817.1"/>
    </source>
</evidence>
<dbReference type="SUPFAM" id="SSF46458">
    <property type="entry name" value="Globin-like"/>
    <property type="match status" value="1"/>
</dbReference>
<dbReference type="Proteomes" id="UP000509513">
    <property type="component" value="Chromosome"/>
</dbReference>
<dbReference type="RefSeq" id="WP_024775397.1">
    <property type="nucleotide sequence ID" value="NZ_CP054051.1"/>
</dbReference>
<dbReference type="InterPro" id="IPR044203">
    <property type="entry name" value="GlbO/GLB3-like"/>
</dbReference>
<keyword evidence="2" id="KW-0349">Heme</keyword>
<protein>
    <submittedName>
        <fullName evidence="6">Globin</fullName>
    </submittedName>
</protein>
<evidence type="ECO:0000256" key="4">
    <source>
        <dbReference type="ARBA" id="ARBA00023004"/>
    </source>
</evidence>
<proteinExistence type="inferred from homology"/>
<dbReference type="PANTHER" id="PTHR47366:SF1">
    <property type="entry name" value="TWO-ON-TWO HEMOGLOBIN-3"/>
    <property type="match status" value="1"/>
</dbReference>
<name>A0A7L5JNR9_9BACT</name>
<comment type="similarity">
    <text evidence="5">Belongs to the truncated hemoglobin family. Group II subfamily.</text>
</comment>
<evidence type="ECO:0000256" key="1">
    <source>
        <dbReference type="ARBA" id="ARBA00022448"/>
    </source>
</evidence>
<evidence type="ECO:0000313" key="7">
    <source>
        <dbReference type="Proteomes" id="UP000509513"/>
    </source>
</evidence>
<dbReference type="GO" id="GO:0020037">
    <property type="term" value="F:heme binding"/>
    <property type="evidence" value="ECO:0007669"/>
    <property type="project" value="InterPro"/>
</dbReference>
<gene>
    <name evidence="6" type="ORF">ACBT_0897</name>
</gene>
<keyword evidence="3" id="KW-0479">Metal-binding</keyword>
<keyword evidence="4" id="KW-0408">Iron</keyword>
<dbReference type="InterPro" id="IPR001486">
    <property type="entry name" value="Hemoglobin_trunc"/>
</dbReference>
<keyword evidence="1" id="KW-0813">Transport</keyword>
<evidence type="ECO:0000256" key="2">
    <source>
        <dbReference type="ARBA" id="ARBA00022617"/>
    </source>
</evidence>
<dbReference type="InterPro" id="IPR009050">
    <property type="entry name" value="Globin-like_sf"/>
</dbReference>
<reference evidence="6 7" key="1">
    <citation type="submission" date="2020-05" db="EMBL/GenBank/DDBJ databases">
        <title>Complete genome sequencing of Campylobacter and Arcobacter type strains.</title>
        <authorList>
            <person name="Miller W.G."/>
            <person name="Yee E."/>
        </authorList>
    </citation>
    <scope>NUCLEOTIDE SEQUENCE [LARGE SCALE GENOMIC DNA]</scope>
    <source>
        <strain evidence="6 7">LMG 21996</strain>
    </source>
</reference>
<dbReference type="GO" id="GO:0019825">
    <property type="term" value="F:oxygen binding"/>
    <property type="evidence" value="ECO:0007669"/>
    <property type="project" value="InterPro"/>
</dbReference>
<dbReference type="CDD" id="cd14774">
    <property type="entry name" value="TrHb2_HGbIV-like_O"/>
    <property type="match status" value="1"/>
</dbReference>
<dbReference type="PANTHER" id="PTHR47366">
    <property type="entry name" value="TWO-ON-TWO HEMOGLOBIN-3"/>
    <property type="match status" value="1"/>
</dbReference>
<evidence type="ECO:0000256" key="5">
    <source>
        <dbReference type="ARBA" id="ARBA00034496"/>
    </source>
</evidence>
<evidence type="ECO:0000256" key="3">
    <source>
        <dbReference type="ARBA" id="ARBA00022723"/>
    </source>
</evidence>
<dbReference type="AlphaFoldDB" id="A0A7L5JNR9"/>
<dbReference type="KEGG" id="acib:ACBT_0897"/>
<dbReference type="GO" id="GO:0046872">
    <property type="term" value="F:metal ion binding"/>
    <property type="evidence" value="ECO:0007669"/>
    <property type="project" value="UniProtKB-KW"/>
</dbReference>
<dbReference type="EMBL" id="CP054051">
    <property type="protein sequence ID" value="QKJ26817.1"/>
    <property type="molecule type" value="Genomic_DNA"/>
</dbReference>
<accession>A0A7L5JNR9</accession>
<organism evidence="6 7">
    <name type="scientific">Aliarcobacter cibarius</name>
    <dbReference type="NCBI Taxonomy" id="255507"/>
    <lineage>
        <taxon>Bacteria</taxon>
        <taxon>Pseudomonadati</taxon>
        <taxon>Campylobacterota</taxon>
        <taxon>Epsilonproteobacteria</taxon>
        <taxon>Campylobacterales</taxon>
        <taxon>Arcobacteraceae</taxon>
        <taxon>Aliarcobacter</taxon>
    </lineage>
</organism>
<dbReference type="GO" id="GO:0005344">
    <property type="term" value="F:oxygen carrier activity"/>
    <property type="evidence" value="ECO:0007669"/>
    <property type="project" value="InterPro"/>
</dbReference>
<dbReference type="Pfam" id="PF01152">
    <property type="entry name" value="Bac_globin"/>
    <property type="match status" value="1"/>
</dbReference>
<dbReference type="Gene3D" id="1.10.490.10">
    <property type="entry name" value="Globins"/>
    <property type="match status" value="1"/>
</dbReference>